<evidence type="ECO:0000313" key="2">
    <source>
        <dbReference type="WBParaSite" id="nRc.2.0.1.t24828-RA"/>
    </source>
</evidence>
<proteinExistence type="predicted"/>
<dbReference type="WBParaSite" id="nRc.2.0.1.t24828-RA">
    <property type="protein sequence ID" value="nRc.2.0.1.t24828-RA"/>
    <property type="gene ID" value="nRc.2.0.1.g24828"/>
</dbReference>
<organism evidence="1 2">
    <name type="scientific">Romanomermis culicivorax</name>
    <name type="common">Nematode worm</name>
    <dbReference type="NCBI Taxonomy" id="13658"/>
    <lineage>
        <taxon>Eukaryota</taxon>
        <taxon>Metazoa</taxon>
        <taxon>Ecdysozoa</taxon>
        <taxon>Nematoda</taxon>
        <taxon>Enoplea</taxon>
        <taxon>Dorylaimia</taxon>
        <taxon>Mermithida</taxon>
        <taxon>Mermithoidea</taxon>
        <taxon>Mermithidae</taxon>
        <taxon>Romanomermis</taxon>
    </lineage>
</organism>
<evidence type="ECO:0000313" key="1">
    <source>
        <dbReference type="Proteomes" id="UP000887565"/>
    </source>
</evidence>
<sequence length="99" mass="11774">MPLLKIAAVFESYQMRSSISIKHSRIDPYPRNLPRYSASNKSDYYCIKLAWPMIKNKVDRFTKKKDYIYHRNRFPRRLAAQKKEAKKNIVGGVDKFFEA</sequence>
<reference evidence="2" key="1">
    <citation type="submission" date="2022-11" db="UniProtKB">
        <authorList>
            <consortium name="WormBaseParasite"/>
        </authorList>
    </citation>
    <scope>IDENTIFICATION</scope>
</reference>
<protein>
    <submittedName>
        <fullName evidence="2">Uncharacterized protein</fullName>
    </submittedName>
</protein>
<dbReference type="Proteomes" id="UP000887565">
    <property type="component" value="Unplaced"/>
</dbReference>
<keyword evidence="1" id="KW-1185">Reference proteome</keyword>
<accession>A0A915JGL3</accession>
<name>A0A915JGL3_ROMCU</name>
<dbReference type="AlphaFoldDB" id="A0A915JGL3"/>